<keyword evidence="12" id="KW-0999">Mitochondrion inner membrane</keyword>
<evidence type="ECO:0000256" key="1">
    <source>
        <dbReference type="ARBA" id="ARBA00004448"/>
    </source>
</evidence>
<dbReference type="Gene3D" id="2.40.128.330">
    <property type="match status" value="1"/>
</dbReference>
<evidence type="ECO:0000256" key="10">
    <source>
        <dbReference type="ARBA" id="ARBA00037564"/>
    </source>
</evidence>
<dbReference type="Pfam" id="PF22099">
    <property type="entry name" value="MRS2-like"/>
    <property type="match status" value="1"/>
</dbReference>
<reference evidence="13 14" key="1">
    <citation type="journal article" date="2011" name="Proc. Natl. Acad. Sci. U.S.A.">
        <title>Comparative genomics of xylose-fermenting fungi for enhanced biofuel production.</title>
        <authorList>
            <person name="Wohlbach D.J."/>
            <person name="Kuo A."/>
            <person name="Sato T.K."/>
            <person name="Potts K.M."/>
            <person name="Salamov A.A."/>
            <person name="LaButti K.M."/>
            <person name="Sun H."/>
            <person name="Clum A."/>
            <person name="Pangilinan J.L."/>
            <person name="Lindquist E.A."/>
            <person name="Lucas S."/>
            <person name="Lapidus A."/>
            <person name="Jin M."/>
            <person name="Gunawan C."/>
            <person name="Balan V."/>
            <person name="Dale B.E."/>
            <person name="Jeffries T.W."/>
            <person name="Zinkel R."/>
            <person name="Barry K.W."/>
            <person name="Grigoriev I.V."/>
            <person name="Gasch A.P."/>
        </authorList>
    </citation>
    <scope>NUCLEOTIDE SEQUENCE [LARGE SCALE GENOMIC DNA]</scope>
    <source>
        <strain evidence="14">ATCC 10573 / BCRC 21748 / CBS 615 / JCM 9827 / NBRC 10315 / NRRL Y-1498 / VKM Y-70</strain>
    </source>
</reference>
<dbReference type="Proteomes" id="UP000000707">
    <property type="component" value="Unassembled WGS sequence"/>
</dbReference>
<evidence type="ECO:0000256" key="3">
    <source>
        <dbReference type="ARBA" id="ARBA00022448"/>
    </source>
</evidence>
<feature type="transmembrane region" description="Helical" evidence="12">
    <location>
        <begin position="349"/>
        <end position="368"/>
    </location>
</feature>
<dbReference type="eggNOG" id="KOG2662">
    <property type="taxonomic scope" value="Eukaryota"/>
</dbReference>
<keyword evidence="14" id="KW-1185">Reference proteome</keyword>
<protein>
    <recommendedName>
        <fullName evidence="12">Magnesium transporter</fullName>
    </recommendedName>
</protein>
<dbReference type="OrthoDB" id="10251508at2759"/>
<evidence type="ECO:0000256" key="9">
    <source>
        <dbReference type="ARBA" id="ARBA00023136"/>
    </source>
</evidence>
<keyword evidence="8 12" id="KW-0406">Ion transport</keyword>
<comment type="function">
    <text evidence="10">Mitochondrial inner membrane magnesium transporter required for mitochondrial magnesium homeostasis. Modulates the conductance of the MRS2 channel. Involved in the splicing of mRNA group II introns in mitochondria by affecting mitochondrial magnesium concentrations, which are critical for group II intron splicing.</text>
</comment>
<sequence>MYGLKTLVRPTTCLTRGFRRHITQISDDTITDMLVSKTLTSNKTNDDYIRCTIFDQQGNIRIQGKDIKRSEFLKSNNLVARDLRKISKTNTPNSASYINLEVVPSIVTRSSGILLNLLNIRAMIKPDMVVLFDNPTSTAEGPAGAGLNESYTHGTLLENMRKGLGNQAESSQLPYEFRALETILNHVVEELSSEMKLHTTSLKNLLDGLEDSIDSHRLRYLLIQSKKMTQFLRKATLVRDSLDEVLDNDDVLNSLYLNEKRFNSNHEEVELLLEAYYVTMDEIVQKVQNLIAQTKSTNEIVNIILDSNRNEIMLLGLKFGVGMLSMAVALYAAAVYGMNLENFIEETDFGFPVVIAGSFLLLFIYLRVSVHGLRKISKVTMTGNFKNDKMYK</sequence>
<feature type="transmembrane region" description="Helical" evidence="12">
    <location>
        <begin position="315"/>
        <end position="337"/>
    </location>
</feature>
<dbReference type="GO" id="GO:0045016">
    <property type="term" value="P:mitochondrial magnesium ion transmembrane transport"/>
    <property type="evidence" value="ECO:0007669"/>
    <property type="project" value="TreeGrafter"/>
</dbReference>
<dbReference type="GO" id="GO:0015095">
    <property type="term" value="F:magnesium ion transmembrane transporter activity"/>
    <property type="evidence" value="ECO:0007669"/>
    <property type="project" value="TreeGrafter"/>
</dbReference>
<keyword evidence="6" id="KW-0809">Transit peptide</keyword>
<dbReference type="EMBL" id="GL996524">
    <property type="protein sequence ID" value="EGV63544.1"/>
    <property type="molecule type" value="Genomic_DNA"/>
</dbReference>
<evidence type="ECO:0000313" key="13">
    <source>
        <dbReference type="EMBL" id="EGV63544.1"/>
    </source>
</evidence>
<evidence type="ECO:0000256" key="11">
    <source>
        <dbReference type="ARBA" id="ARBA00038721"/>
    </source>
</evidence>
<name>G3B753_CANTC</name>
<dbReference type="GO" id="GO:0005743">
    <property type="term" value="C:mitochondrial inner membrane"/>
    <property type="evidence" value="ECO:0007669"/>
    <property type="project" value="UniProtKB-SubCell"/>
</dbReference>
<dbReference type="PANTHER" id="PTHR13890">
    <property type="entry name" value="RNA SPLICING PROTEIN MRS2, MITOCHONDRIAL"/>
    <property type="match status" value="1"/>
</dbReference>
<evidence type="ECO:0000313" key="14">
    <source>
        <dbReference type="Proteomes" id="UP000000707"/>
    </source>
</evidence>
<keyword evidence="3 12" id="KW-0813">Transport</keyword>
<dbReference type="AlphaFoldDB" id="G3B753"/>
<gene>
    <name evidence="13" type="ORF">CANTEDRAFT_114415</name>
</gene>
<keyword evidence="5 12" id="KW-0460">Magnesium</keyword>
<evidence type="ECO:0000256" key="7">
    <source>
        <dbReference type="ARBA" id="ARBA00022989"/>
    </source>
</evidence>
<dbReference type="Gene3D" id="1.20.58.340">
    <property type="entry name" value="Magnesium transport protein CorA, transmembrane region"/>
    <property type="match status" value="1"/>
</dbReference>
<dbReference type="CDD" id="cd12823">
    <property type="entry name" value="Mrs2_Mfm1p-like"/>
    <property type="match status" value="1"/>
</dbReference>
<proteinExistence type="inferred from homology"/>
<evidence type="ECO:0000256" key="5">
    <source>
        <dbReference type="ARBA" id="ARBA00022842"/>
    </source>
</evidence>
<evidence type="ECO:0000256" key="8">
    <source>
        <dbReference type="ARBA" id="ARBA00023065"/>
    </source>
</evidence>
<organism evidence="14">
    <name type="scientific">Candida tenuis (strain ATCC 10573 / BCRC 21748 / CBS 615 / JCM 9827 / NBRC 10315 / NRRL Y-1498 / VKM Y-70)</name>
    <name type="common">Yeast</name>
    <name type="synonym">Yamadazyma tenuis</name>
    <dbReference type="NCBI Taxonomy" id="590646"/>
    <lineage>
        <taxon>Eukaryota</taxon>
        <taxon>Fungi</taxon>
        <taxon>Dikarya</taxon>
        <taxon>Ascomycota</taxon>
        <taxon>Saccharomycotina</taxon>
        <taxon>Pichiomycetes</taxon>
        <taxon>Debaryomycetaceae</taxon>
        <taxon>Yamadazyma</taxon>
    </lineage>
</organism>
<keyword evidence="4 12" id="KW-0812">Transmembrane</keyword>
<evidence type="ECO:0000256" key="6">
    <source>
        <dbReference type="ARBA" id="ARBA00022946"/>
    </source>
</evidence>
<keyword evidence="7 12" id="KW-1133">Transmembrane helix</keyword>
<evidence type="ECO:0000256" key="4">
    <source>
        <dbReference type="ARBA" id="ARBA00022692"/>
    </source>
</evidence>
<evidence type="ECO:0000256" key="2">
    <source>
        <dbReference type="ARBA" id="ARBA00009765"/>
    </source>
</evidence>
<dbReference type="PANTHER" id="PTHR13890:SF0">
    <property type="entry name" value="MAGNESIUM TRANSPORTER MRS2 HOMOLOG, MITOCHONDRIAL"/>
    <property type="match status" value="1"/>
</dbReference>
<comment type="similarity">
    <text evidence="2 12">Belongs to the CorA metal ion transporter (MIT) (TC 1.A.35) family.</text>
</comment>
<comment type="subcellular location">
    <subcellularLocation>
        <location evidence="1 12">Mitochondrion inner membrane</location>
        <topology evidence="1 12">Multi-pass membrane protein</topology>
    </subcellularLocation>
</comment>
<keyword evidence="12" id="KW-0496">Mitochondrion</keyword>
<accession>G3B753</accession>
<keyword evidence="9 12" id="KW-0472">Membrane</keyword>
<comment type="subunit">
    <text evidence="11">Forms homooligomers. Interacts with MRS2.</text>
</comment>
<evidence type="ECO:0000256" key="12">
    <source>
        <dbReference type="RuleBase" id="RU366042"/>
    </source>
</evidence>
<dbReference type="InterPro" id="IPR039204">
    <property type="entry name" value="MRS2-like"/>
</dbReference>